<dbReference type="Pfam" id="PF00753">
    <property type="entry name" value="Lactamase_B"/>
    <property type="match status" value="1"/>
</dbReference>
<proteinExistence type="inferred from homology"/>
<gene>
    <name evidence="10" type="ORF">ACFP56_14540</name>
</gene>
<evidence type="ECO:0000313" key="11">
    <source>
        <dbReference type="Proteomes" id="UP001596233"/>
    </source>
</evidence>
<keyword evidence="5" id="KW-0862">Zinc</keyword>
<dbReference type="SMART" id="SM00849">
    <property type="entry name" value="Lactamase_B"/>
    <property type="match status" value="1"/>
</dbReference>
<evidence type="ECO:0000256" key="5">
    <source>
        <dbReference type="ARBA" id="ARBA00022833"/>
    </source>
</evidence>
<dbReference type="InterPro" id="IPR001279">
    <property type="entry name" value="Metallo-B-lactamas"/>
</dbReference>
<evidence type="ECO:0000259" key="9">
    <source>
        <dbReference type="SMART" id="SM00849"/>
    </source>
</evidence>
<dbReference type="Proteomes" id="UP001596233">
    <property type="component" value="Unassembled WGS sequence"/>
</dbReference>
<dbReference type="SUPFAM" id="SSF56281">
    <property type="entry name" value="Metallo-hydrolase/oxidoreductase"/>
    <property type="match status" value="1"/>
</dbReference>
<dbReference type="InterPro" id="IPR051013">
    <property type="entry name" value="MBL_superfamily_lactonases"/>
</dbReference>
<protein>
    <submittedName>
        <fullName evidence="10">MBL fold metallo-hydrolase</fullName>
    </submittedName>
</protein>
<evidence type="ECO:0000256" key="6">
    <source>
        <dbReference type="ARBA" id="ARBA00034221"/>
    </source>
</evidence>
<dbReference type="EMBL" id="JBHSTE010000004">
    <property type="protein sequence ID" value="MFC6333842.1"/>
    <property type="molecule type" value="Genomic_DNA"/>
</dbReference>
<feature type="domain" description="Metallo-beta-lactamase" evidence="9">
    <location>
        <begin position="32"/>
        <end position="216"/>
    </location>
</feature>
<dbReference type="Gene3D" id="3.60.15.10">
    <property type="entry name" value="Ribonuclease Z/Hydroxyacylglutathione hydrolase-like"/>
    <property type="match status" value="1"/>
</dbReference>
<organism evidence="10 11">
    <name type="scientific">Paenibacillus septentrionalis</name>
    <dbReference type="NCBI Taxonomy" id="429342"/>
    <lineage>
        <taxon>Bacteria</taxon>
        <taxon>Bacillati</taxon>
        <taxon>Bacillota</taxon>
        <taxon>Bacilli</taxon>
        <taxon>Bacillales</taxon>
        <taxon>Paenibacillaceae</taxon>
        <taxon>Paenibacillus</taxon>
    </lineage>
</organism>
<dbReference type="PANTHER" id="PTHR42978:SF2">
    <property type="entry name" value="102 KBASES UNSTABLE REGION: FROM 1 TO 119443"/>
    <property type="match status" value="1"/>
</dbReference>
<sequence>MQLFAVRFGESSLKSKYIYQDLQPDCEDSLRISWSFYVAKLGTDVIFFDVGFRDQALAKQWGITLFDINEELAALIGEAQHSLVVITHSDFDHIDNLDLFPNSVPVIISEKEYERAMNDASPSVKERLLSNNVSTIKDEAVFYNRFTYKVIGGHTIGSSVIYFQHQGKKYVITGDECYTCNNLTDQRPIGVFYNTHHNAAFLAQGLKQGLEPLPFHDIELFNRYPNISEHIVQII</sequence>
<evidence type="ECO:0000313" key="10">
    <source>
        <dbReference type="EMBL" id="MFC6333842.1"/>
    </source>
</evidence>
<comment type="catalytic activity">
    <reaction evidence="6">
        <text>3',5'-cyclic CMP + H2O = CMP + H(+)</text>
        <dbReference type="Rhea" id="RHEA:72675"/>
        <dbReference type="ChEBI" id="CHEBI:15377"/>
        <dbReference type="ChEBI" id="CHEBI:15378"/>
        <dbReference type="ChEBI" id="CHEBI:58003"/>
        <dbReference type="ChEBI" id="CHEBI:60377"/>
    </reaction>
    <physiologicalReaction direction="left-to-right" evidence="6">
        <dbReference type="Rhea" id="RHEA:72676"/>
    </physiologicalReaction>
</comment>
<evidence type="ECO:0000256" key="7">
    <source>
        <dbReference type="ARBA" id="ARBA00034301"/>
    </source>
</evidence>
<comment type="similarity">
    <text evidence="2">Belongs to the metallo-beta-lactamase superfamily.</text>
</comment>
<dbReference type="RefSeq" id="WP_379235725.1">
    <property type="nucleotide sequence ID" value="NZ_JBHSTE010000004.1"/>
</dbReference>
<evidence type="ECO:0000256" key="1">
    <source>
        <dbReference type="ARBA" id="ARBA00001947"/>
    </source>
</evidence>
<dbReference type="PANTHER" id="PTHR42978">
    <property type="entry name" value="QUORUM-QUENCHING LACTONASE YTNP-RELATED-RELATED"/>
    <property type="match status" value="1"/>
</dbReference>
<evidence type="ECO:0000256" key="2">
    <source>
        <dbReference type="ARBA" id="ARBA00007749"/>
    </source>
</evidence>
<evidence type="ECO:0000256" key="8">
    <source>
        <dbReference type="ARBA" id="ARBA00048505"/>
    </source>
</evidence>
<keyword evidence="3" id="KW-0479">Metal-binding</keyword>
<dbReference type="InterPro" id="IPR036866">
    <property type="entry name" value="RibonucZ/Hydroxyglut_hydro"/>
</dbReference>
<comment type="cofactor">
    <cofactor evidence="1">
        <name>Zn(2+)</name>
        <dbReference type="ChEBI" id="CHEBI:29105"/>
    </cofactor>
</comment>
<comment type="function">
    <text evidence="7">Counteracts the endogenous Pycsar antiviral defense system. Phosphodiesterase that enables metal-dependent hydrolysis of host cyclic nucleotide Pycsar defense signals such as cCMP and cUMP.</text>
</comment>
<comment type="catalytic activity">
    <reaction evidence="8">
        <text>3',5'-cyclic UMP + H2O = UMP + H(+)</text>
        <dbReference type="Rhea" id="RHEA:70575"/>
        <dbReference type="ChEBI" id="CHEBI:15377"/>
        <dbReference type="ChEBI" id="CHEBI:15378"/>
        <dbReference type="ChEBI" id="CHEBI:57865"/>
        <dbReference type="ChEBI" id="CHEBI:184387"/>
    </reaction>
    <physiologicalReaction direction="left-to-right" evidence="8">
        <dbReference type="Rhea" id="RHEA:70576"/>
    </physiologicalReaction>
</comment>
<keyword evidence="11" id="KW-1185">Reference proteome</keyword>
<keyword evidence="4" id="KW-0378">Hydrolase</keyword>
<name>A0ABW1V7U0_9BACL</name>
<evidence type="ECO:0000256" key="3">
    <source>
        <dbReference type="ARBA" id="ARBA00022723"/>
    </source>
</evidence>
<comment type="caution">
    <text evidence="10">The sequence shown here is derived from an EMBL/GenBank/DDBJ whole genome shotgun (WGS) entry which is preliminary data.</text>
</comment>
<reference evidence="11" key="1">
    <citation type="journal article" date="2019" name="Int. J. Syst. Evol. Microbiol.">
        <title>The Global Catalogue of Microorganisms (GCM) 10K type strain sequencing project: providing services to taxonomists for standard genome sequencing and annotation.</title>
        <authorList>
            <consortium name="The Broad Institute Genomics Platform"/>
            <consortium name="The Broad Institute Genome Sequencing Center for Infectious Disease"/>
            <person name="Wu L."/>
            <person name="Ma J."/>
        </authorList>
    </citation>
    <scope>NUCLEOTIDE SEQUENCE [LARGE SCALE GENOMIC DNA]</scope>
    <source>
        <strain evidence="11">PCU 280</strain>
    </source>
</reference>
<accession>A0ABW1V7U0</accession>
<evidence type="ECO:0000256" key="4">
    <source>
        <dbReference type="ARBA" id="ARBA00022801"/>
    </source>
</evidence>